<evidence type="ECO:0000259" key="3">
    <source>
        <dbReference type="Pfam" id="PF00501"/>
    </source>
</evidence>
<dbReference type="InterPro" id="IPR000873">
    <property type="entry name" value="AMP-dep_synth/lig_dom"/>
</dbReference>
<dbReference type="InParanoid" id="K1VY74"/>
<evidence type="ECO:0000256" key="2">
    <source>
        <dbReference type="ARBA" id="ARBA00022598"/>
    </source>
</evidence>
<evidence type="ECO:0000313" key="5">
    <source>
        <dbReference type="EMBL" id="EKD05556.1"/>
    </source>
</evidence>
<dbReference type="eggNOG" id="KOG1176">
    <property type="taxonomic scope" value="Eukaryota"/>
</dbReference>
<dbReference type="InterPro" id="IPR020845">
    <property type="entry name" value="AMP-binding_CS"/>
</dbReference>
<dbReference type="OrthoDB" id="10253115at2759"/>
<feature type="domain" description="AMP-dependent synthetase/ligase" evidence="3">
    <location>
        <begin position="52"/>
        <end position="419"/>
    </location>
</feature>
<sequence length="575" mass="61991">MNPPKLQEVDSILCAKGGPFEMEEVVLHGRPGRIWKHWKGRIAINEPVPGSANYDDRRDVTYAQLREDAFRVAGWLLEQGVGPGDRVAIGGHNSSGWVTSFIAAHLLGAVPVCLNSTLTQDVQIHCLSLAQPKVVLVDAKDAEVLKPVQDKLTAKGVGKVYSWDDYSFKASPSSIEKAKRGDGYTVEPESDALILFTSGTTSLPKAALITQRQAMQHVITASVPAARAAIRMGAPLEMVVAAALDPPEEQLVALMPVPLFHVTGLLAQMIRVFVAGTKMVFLRRWSVSDAAKIIVKYNIRVISGVPAITTALLQSGLLPKDWEFDAIAFGGAPPPKRLQGDVRAVYPNAFINHGWGMTEAAGLFIAISGADYEANPESVGQAIPIGDMRIVDMETKKPVPAGTMGILQIRGGCVMKEYLNNAKATREAFTDDGWFDTGDVGYINEEGLLHLRDRAKDMIIRGGENIASAEVENAVTFDERIAEAAAVPVPDPVLGERVGLGVGLRPGATATPESIIAEADKRLRYPARPVICVIFPDGLPMNANGKILKNEVKEVVVKQWEAQGGKPAFEPKARL</sequence>
<comment type="similarity">
    <text evidence="1">Belongs to the ATP-dependent AMP-binding enzyme family.</text>
</comment>
<dbReference type="EMBL" id="AMBO01000089">
    <property type="protein sequence ID" value="EKD05556.1"/>
    <property type="molecule type" value="Genomic_DNA"/>
</dbReference>
<dbReference type="Gene3D" id="3.40.50.12780">
    <property type="entry name" value="N-terminal domain of ligase-like"/>
    <property type="match status" value="1"/>
</dbReference>
<dbReference type="PROSITE" id="PS00455">
    <property type="entry name" value="AMP_BINDING"/>
    <property type="match status" value="1"/>
</dbReference>
<evidence type="ECO:0000256" key="1">
    <source>
        <dbReference type="ARBA" id="ARBA00006432"/>
    </source>
</evidence>
<dbReference type="InterPro" id="IPR042099">
    <property type="entry name" value="ANL_N_sf"/>
</dbReference>
<dbReference type="GO" id="GO:0031956">
    <property type="term" value="F:medium-chain fatty acid-CoA ligase activity"/>
    <property type="evidence" value="ECO:0007669"/>
    <property type="project" value="TreeGrafter"/>
</dbReference>
<dbReference type="HOGENOM" id="CLU_000022_59_0_1"/>
<evidence type="ECO:0000259" key="4">
    <source>
        <dbReference type="Pfam" id="PF13193"/>
    </source>
</evidence>
<dbReference type="SUPFAM" id="SSF56801">
    <property type="entry name" value="Acetyl-CoA synthetase-like"/>
    <property type="match status" value="1"/>
</dbReference>
<evidence type="ECO:0008006" key="7">
    <source>
        <dbReference type="Google" id="ProtNLM"/>
    </source>
</evidence>
<name>K1VY74_TRIAC</name>
<feature type="domain" description="AMP-binding enzyme C-terminal" evidence="4">
    <location>
        <begin position="470"/>
        <end position="546"/>
    </location>
</feature>
<accession>K1VY74</accession>
<dbReference type="OMA" id="PIDFFWR"/>
<dbReference type="AlphaFoldDB" id="K1VY74"/>
<reference evidence="5 6" key="1">
    <citation type="journal article" date="2012" name="Eukaryot. Cell">
        <title>Genome sequence of the Trichosporon asahii environmental strain CBS 8904.</title>
        <authorList>
            <person name="Yang R.Y."/>
            <person name="Li H.T."/>
            <person name="Zhu H."/>
            <person name="Zhou G.P."/>
            <person name="Wang M."/>
            <person name="Wang L."/>
        </authorList>
    </citation>
    <scope>NUCLEOTIDE SEQUENCE [LARGE SCALE GENOMIC DNA]</scope>
    <source>
        <strain evidence="5 6">CBS 8904</strain>
    </source>
</reference>
<dbReference type="InterPro" id="IPR045851">
    <property type="entry name" value="AMP-bd_C_sf"/>
</dbReference>
<protein>
    <recommendedName>
        <fullName evidence="7">Long-chain-fatty-acid--CoA ligase</fullName>
    </recommendedName>
</protein>
<dbReference type="STRING" id="1220162.K1VY74"/>
<keyword evidence="2" id="KW-0436">Ligase</keyword>
<evidence type="ECO:0000313" key="6">
    <source>
        <dbReference type="Proteomes" id="UP000006757"/>
    </source>
</evidence>
<dbReference type="Proteomes" id="UP000006757">
    <property type="component" value="Unassembled WGS sequence"/>
</dbReference>
<dbReference type="GO" id="GO:0006631">
    <property type="term" value="P:fatty acid metabolic process"/>
    <property type="evidence" value="ECO:0007669"/>
    <property type="project" value="TreeGrafter"/>
</dbReference>
<dbReference type="InterPro" id="IPR025110">
    <property type="entry name" value="AMP-bd_C"/>
</dbReference>
<proteinExistence type="inferred from homology"/>
<organism evidence="5 6">
    <name type="scientific">Trichosporon asahii var. asahii (strain CBS 8904)</name>
    <name type="common">Yeast</name>
    <dbReference type="NCBI Taxonomy" id="1220162"/>
    <lineage>
        <taxon>Eukaryota</taxon>
        <taxon>Fungi</taxon>
        <taxon>Dikarya</taxon>
        <taxon>Basidiomycota</taxon>
        <taxon>Agaricomycotina</taxon>
        <taxon>Tremellomycetes</taxon>
        <taxon>Trichosporonales</taxon>
        <taxon>Trichosporonaceae</taxon>
        <taxon>Trichosporon</taxon>
    </lineage>
</organism>
<gene>
    <name evidence="5" type="ORF">A1Q2_00137</name>
</gene>
<dbReference type="PANTHER" id="PTHR43201:SF5">
    <property type="entry name" value="MEDIUM-CHAIN ACYL-COA LIGASE ACSF2, MITOCHONDRIAL"/>
    <property type="match status" value="1"/>
</dbReference>
<dbReference type="Pfam" id="PF00501">
    <property type="entry name" value="AMP-binding"/>
    <property type="match status" value="1"/>
</dbReference>
<dbReference type="PANTHER" id="PTHR43201">
    <property type="entry name" value="ACYL-COA SYNTHETASE"/>
    <property type="match status" value="1"/>
</dbReference>
<dbReference type="Pfam" id="PF13193">
    <property type="entry name" value="AMP-binding_C"/>
    <property type="match status" value="1"/>
</dbReference>
<keyword evidence="6" id="KW-1185">Reference proteome</keyword>
<comment type="caution">
    <text evidence="5">The sequence shown here is derived from an EMBL/GenBank/DDBJ whole genome shotgun (WGS) entry which is preliminary data.</text>
</comment>
<dbReference type="Gene3D" id="3.30.300.30">
    <property type="match status" value="1"/>
</dbReference>